<dbReference type="PATRIC" id="fig|1566026.4.peg.2278"/>
<evidence type="ECO:0000313" key="2">
    <source>
        <dbReference type="Proteomes" id="UP000036908"/>
    </source>
</evidence>
<protein>
    <recommendedName>
        <fullName evidence="3">WG repeat-containing protein</fullName>
    </recommendedName>
</protein>
<sequence length="880" mass="100532">MSKGIQLFVGVILISLFSLEIPTRAFRLYEKGDTEKAIEVLNKSLEKDSLNPAGNFLYSKIFIDSLFKSYSIDSAYHFVNKAISNFKQVKDSKDLDNLKELGIDSAALQQQKDKIDKLKFEVIKGKHTISDYNGFINKHADADQIPEAIQLRNHIAFEDAAAVHTWQSYLTFMTKYPKAEDYGKAKPLYEKLLFEEKTADGKLESLTSFLEEHPETPYHESVEKDIYEIVTATNQIEDYTDFLKKYPNQKLTRKSIPRLYQLFKELYPDQDFFKYFKFQTAKDSIEKVNALEAGYWLPKIEDGKISFINSKAETTLKTGFDKVDTNCLCSPQLADFVLGEKGGKQQIVARNGTVIYEGDFDSASDVGFGYIQIESESGFMLVHKSGELIIDQPMSSTAVLNSRFIRTEQNGFYGLTTINKKPLLSHQFIDIDTIGNFIWLEKEEGIALAKTETLFPAANGDKVDLDFIYEEVELLDDGNFWVVKNGQEAILDTQLNTLIPFGTYKIYPKTYGWQLKSAKGIQLLHNKYLSLKDLHYEKVVESERWLGLKKDGKWALLDQAGKFQPKYNYDSLGLWGENIVMLKKEEQTTALFYNGKQLDIKKGWEPKLLIPQSYVSTGAKVEFDFLMLTGPKKARKIYNSFGREILSITLEDAVALGPNLIRLQKKNAALTDSTGNYVLNFIYDGIGSNTNGYVSILDKGKVGVINIEKQIKIPPTYDKLIEPYSDTVMVATKGKLKGFISTKNRELSAFDYDEVKYFTDTVALARIENEWFLHNIRDESLHYEGILNYKMLEENSQEKKLLITTENGKGVYSNTRGEFIEATYDEIKVLGTTNDPIYFAVKIVREANIYVVIYFDKNGNKLFTQTFKQDEYFKIACPKN</sequence>
<dbReference type="Proteomes" id="UP000036908">
    <property type="component" value="Unassembled WGS sequence"/>
</dbReference>
<name>A0A0L8ANW0_9BACT</name>
<dbReference type="OrthoDB" id="2485468at2"/>
<keyword evidence="2" id="KW-1185">Reference proteome</keyword>
<dbReference type="EMBL" id="JSVA01000004">
    <property type="protein sequence ID" value="KOF03915.1"/>
    <property type="molecule type" value="Genomic_DNA"/>
</dbReference>
<evidence type="ECO:0008006" key="3">
    <source>
        <dbReference type="Google" id="ProtNLM"/>
    </source>
</evidence>
<dbReference type="AlphaFoldDB" id="A0A0L8ANW0"/>
<comment type="caution">
    <text evidence="1">The sequence shown here is derived from an EMBL/GenBank/DDBJ whole genome shotgun (WGS) entry which is preliminary data.</text>
</comment>
<accession>A0A0L8ANW0</accession>
<reference evidence="2" key="1">
    <citation type="submission" date="2014-11" db="EMBL/GenBank/DDBJ databases">
        <title>Genome sequencing of Roseivirga sp. D-25.</title>
        <authorList>
            <person name="Selvaratnam C."/>
            <person name="Thevarajoo S."/>
            <person name="Goh K.M."/>
            <person name="Eee R."/>
            <person name="Chan K.-G."/>
            <person name="Chong C.S."/>
        </authorList>
    </citation>
    <scope>NUCLEOTIDE SEQUENCE [LARGE SCALE GENOMIC DNA]</scope>
    <source>
        <strain evidence="2">D-25</strain>
    </source>
</reference>
<dbReference type="RefSeq" id="WP_053222132.1">
    <property type="nucleotide sequence ID" value="NZ_JSVA01000004.1"/>
</dbReference>
<dbReference type="Pfam" id="PF14903">
    <property type="entry name" value="WG_beta_rep"/>
    <property type="match status" value="2"/>
</dbReference>
<evidence type="ECO:0000313" key="1">
    <source>
        <dbReference type="EMBL" id="KOF03915.1"/>
    </source>
</evidence>
<proteinExistence type="predicted"/>
<organism evidence="1 2">
    <name type="scientific">Roseivirga seohaensis subsp. aquiponti</name>
    <dbReference type="NCBI Taxonomy" id="1566026"/>
    <lineage>
        <taxon>Bacteria</taxon>
        <taxon>Pseudomonadati</taxon>
        <taxon>Bacteroidota</taxon>
        <taxon>Cytophagia</taxon>
        <taxon>Cytophagales</taxon>
        <taxon>Roseivirgaceae</taxon>
        <taxon>Roseivirga</taxon>
    </lineage>
</organism>
<dbReference type="InterPro" id="IPR032774">
    <property type="entry name" value="WG_beta_rep"/>
</dbReference>
<gene>
    <name evidence="1" type="ORF">OB69_02570</name>
</gene>